<keyword evidence="2" id="KW-1185">Reference proteome</keyword>
<reference evidence="1" key="1">
    <citation type="journal article" date="2023" name="G3 (Bethesda)">
        <title>Whole genome assemblies of Zophobas morio and Tenebrio molitor.</title>
        <authorList>
            <person name="Kaur S."/>
            <person name="Stinson S.A."/>
            <person name="diCenzo G.C."/>
        </authorList>
    </citation>
    <scope>NUCLEOTIDE SEQUENCE</scope>
    <source>
        <strain evidence="1">QUZm001</strain>
    </source>
</reference>
<dbReference type="EMBL" id="JALNTZ010000004">
    <property type="protein sequence ID" value="KAJ3655109.1"/>
    <property type="molecule type" value="Genomic_DNA"/>
</dbReference>
<gene>
    <name evidence="1" type="ORF">Zmor_014249</name>
</gene>
<dbReference type="AlphaFoldDB" id="A0AA38IKJ4"/>
<evidence type="ECO:0000313" key="2">
    <source>
        <dbReference type="Proteomes" id="UP001168821"/>
    </source>
</evidence>
<protein>
    <submittedName>
        <fullName evidence="1">Uncharacterized protein</fullName>
    </submittedName>
</protein>
<name>A0AA38IKJ4_9CUCU</name>
<evidence type="ECO:0000313" key="1">
    <source>
        <dbReference type="EMBL" id="KAJ3655109.1"/>
    </source>
</evidence>
<comment type="caution">
    <text evidence="1">The sequence shown here is derived from an EMBL/GenBank/DDBJ whole genome shotgun (WGS) entry which is preliminary data.</text>
</comment>
<accession>A0AA38IKJ4</accession>
<sequence>MNGTERRSLRTKKIVQNLQKDDKDSRASVTCRRWVCSVVFDSGRRGNAVWGGGWELKLGPGIVDRTLSKSRDSVCANIYVSGTASPRSWYLRASNPRAWPW</sequence>
<proteinExistence type="predicted"/>
<dbReference type="Proteomes" id="UP001168821">
    <property type="component" value="Unassembled WGS sequence"/>
</dbReference>
<organism evidence="1 2">
    <name type="scientific">Zophobas morio</name>
    <dbReference type="NCBI Taxonomy" id="2755281"/>
    <lineage>
        <taxon>Eukaryota</taxon>
        <taxon>Metazoa</taxon>
        <taxon>Ecdysozoa</taxon>
        <taxon>Arthropoda</taxon>
        <taxon>Hexapoda</taxon>
        <taxon>Insecta</taxon>
        <taxon>Pterygota</taxon>
        <taxon>Neoptera</taxon>
        <taxon>Endopterygota</taxon>
        <taxon>Coleoptera</taxon>
        <taxon>Polyphaga</taxon>
        <taxon>Cucujiformia</taxon>
        <taxon>Tenebrionidae</taxon>
        <taxon>Zophobas</taxon>
    </lineage>
</organism>